<comment type="caution">
    <text evidence="1">The sequence shown here is derived from an EMBL/GenBank/DDBJ whole genome shotgun (WGS) entry which is preliminary data.</text>
</comment>
<evidence type="ECO:0000313" key="2">
    <source>
        <dbReference type="Proteomes" id="UP001289374"/>
    </source>
</evidence>
<protein>
    <submittedName>
        <fullName evidence="1">Uncharacterized protein</fullName>
    </submittedName>
</protein>
<organism evidence="1 2">
    <name type="scientific">Sesamum angolense</name>
    <dbReference type="NCBI Taxonomy" id="2727404"/>
    <lineage>
        <taxon>Eukaryota</taxon>
        <taxon>Viridiplantae</taxon>
        <taxon>Streptophyta</taxon>
        <taxon>Embryophyta</taxon>
        <taxon>Tracheophyta</taxon>
        <taxon>Spermatophyta</taxon>
        <taxon>Magnoliopsida</taxon>
        <taxon>eudicotyledons</taxon>
        <taxon>Gunneridae</taxon>
        <taxon>Pentapetalae</taxon>
        <taxon>asterids</taxon>
        <taxon>lamiids</taxon>
        <taxon>Lamiales</taxon>
        <taxon>Pedaliaceae</taxon>
        <taxon>Sesamum</taxon>
    </lineage>
</organism>
<keyword evidence="2" id="KW-1185">Reference proteome</keyword>
<evidence type="ECO:0000313" key="1">
    <source>
        <dbReference type="EMBL" id="KAK4389916.1"/>
    </source>
</evidence>
<dbReference type="AlphaFoldDB" id="A0AAE2BLL2"/>
<dbReference type="EMBL" id="JACGWL010000013">
    <property type="protein sequence ID" value="KAK4389916.1"/>
    <property type="molecule type" value="Genomic_DNA"/>
</dbReference>
<gene>
    <name evidence="1" type="ORF">Sango_2328600</name>
</gene>
<dbReference type="Pfam" id="PF02992">
    <property type="entry name" value="Transposase_21"/>
    <property type="match status" value="1"/>
</dbReference>
<dbReference type="Proteomes" id="UP001289374">
    <property type="component" value="Unassembled WGS sequence"/>
</dbReference>
<name>A0AAE2BLL2_9LAMI</name>
<proteinExistence type="predicted"/>
<dbReference type="InterPro" id="IPR004242">
    <property type="entry name" value="Transposase_21"/>
</dbReference>
<reference evidence="1" key="1">
    <citation type="submission" date="2020-06" db="EMBL/GenBank/DDBJ databases">
        <authorList>
            <person name="Li T."/>
            <person name="Hu X."/>
            <person name="Zhang T."/>
            <person name="Song X."/>
            <person name="Zhang H."/>
            <person name="Dai N."/>
            <person name="Sheng W."/>
            <person name="Hou X."/>
            <person name="Wei L."/>
        </authorList>
    </citation>
    <scope>NUCLEOTIDE SEQUENCE</scope>
    <source>
        <strain evidence="1">K16</strain>
        <tissue evidence="1">Leaf</tissue>
    </source>
</reference>
<sequence length="170" mass="19097">MFYLELLIEELQNLWHIGVLTRNIAKDEKFTIRATLMWTVNDQVAYGMASRWSTAGVMGCQVWVGLERSNSRTSRLGIEDPIETCTKYYICVSSVGDVGRPCSISGLVGKSRAYEDCILDMASGGCVVRHGHHKPYPVQSKYIARTVDSKRGSVPYHYMTEGSPMHLKMV</sequence>
<accession>A0AAE2BLL2</accession>
<reference evidence="1" key="2">
    <citation type="journal article" date="2024" name="Plant">
        <title>Genomic evolution and insights into agronomic trait innovations of Sesamum species.</title>
        <authorList>
            <person name="Miao H."/>
            <person name="Wang L."/>
            <person name="Qu L."/>
            <person name="Liu H."/>
            <person name="Sun Y."/>
            <person name="Le M."/>
            <person name="Wang Q."/>
            <person name="Wei S."/>
            <person name="Zheng Y."/>
            <person name="Lin W."/>
            <person name="Duan Y."/>
            <person name="Cao H."/>
            <person name="Xiong S."/>
            <person name="Wang X."/>
            <person name="Wei L."/>
            <person name="Li C."/>
            <person name="Ma Q."/>
            <person name="Ju M."/>
            <person name="Zhao R."/>
            <person name="Li G."/>
            <person name="Mu C."/>
            <person name="Tian Q."/>
            <person name="Mei H."/>
            <person name="Zhang T."/>
            <person name="Gao T."/>
            <person name="Zhang H."/>
        </authorList>
    </citation>
    <scope>NUCLEOTIDE SEQUENCE</scope>
    <source>
        <strain evidence="1">K16</strain>
    </source>
</reference>